<sequence>MYDVIVVGGGAAGLMAAIWATKEGAHTAILDHHTVSGKKILATGNGKCNFTNELQGESCYRSDSPAFVLHILKQFSEKDTVAFFEELGVLSKSRQGYLYPRSGQAATIRNALLSQAEQLGIVIFQEIGIRKIQRKENGFVFDTKNGTFQAKSCILATGGKAAPKTGSDGSGYIYAKSFGHQIETPLPALTALYADAKWLKQTSGVRADATVSLFVENQCVAEDTGEVQFADYGISGIPVFQVSRYASIALAQRQSVRAELDFIPDYPAEQIEVFLSKQIANASVHESWQQLLSGIVNEKLAGMLCAGLHAKHVSDIPEKRRPAAIKKLMQALKRTTLTITDTRGFDFAQVTCGGVPLNELTEEMESRLVSGLYFAGEVVNVDGICGGYNLQWAWSSGTVAGKNAAKQAG</sequence>
<evidence type="ECO:0000313" key="6">
    <source>
        <dbReference type="EMBL" id="PWE87929.1"/>
    </source>
</evidence>
<dbReference type="Pfam" id="PF22780">
    <property type="entry name" value="HI0933_like_1st"/>
    <property type="match status" value="1"/>
</dbReference>
<comment type="caution">
    <text evidence="6">The sequence shown here is derived from an EMBL/GenBank/DDBJ whole genome shotgun (WGS) entry which is preliminary data.</text>
</comment>
<keyword evidence="3" id="KW-0274">FAD</keyword>
<gene>
    <name evidence="6" type="ORF">LG34_00970</name>
</gene>
<dbReference type="InterPro" id="IPR057661">
    <property type="entry name" value="RsdA/BaiN/AoA(So)_Rossmann"/>
</dbReference>
<evidence type="ECO:0000256" key="1">
    <source>
        <dbReference type="ARBA" id="ARBA00001974"/>
    </source>
</evidence>
<dbReference type="SUPFAM" id="SSF51905">
    <property type="entry name" value="FAD/NAD(P)-binding domain"/>
    <property type="match status" value="1"/>
</dbReference>
<reference evidence="6 7" key="1">
    <citation type="submission" date="2014-09" db="EMBL/GenBank/DDBJ databases">
        <title>Butyrate-producing bacteria isolated from human gut.</title>
        <authorList>
            <person name="Zhang Q."/>
            <person name="Zhao L."/>
        </authorList>
    </citation>
    <scope>NUCLEOTIDE SEQUENCE [LARGE SCALE GENOMIC DNA]</scope>
    <source>
        <strain evidence="6 7">21</strain>
    </source>
</reference>
<dbReference type="EMBL" id="JRFU01000009">
    <property type="protein sequence ID" value="PWE87929.1"/>
    <property type="molecule type" value="Genomic_DNA"/>
</dbReference>
<dbReference type="PRINTS" id="PR00411">
    <property type="entry name" value="PNDRDTASEI"/>
</dbReference>
<protein>
    <recommendedName>
        <fullName evidence="8">Aminoacetone oxidase family FAD-binding enzyme</fullName>
    </recommendedName>
</protein>
<dbReference type="PANTHER" id="PTHR42887:SF2">
    <property type="entry name" value="OS12G0638800 PROTEIN"/>
    <property type="match status" value="1"/>
</dbReference>
<dbReference type="Proteomes" id="UP000245288">
    <property type="component" value="Unassembled WGS sequence"/>
</dbReference>
<keyword evidence="2" id="KW-0285">Flavoprotein</keyword>
<comment type="cofactor">
    <cofactor evidence="1">
        <name>FAD</name>
        <dbReference type="ChEBI" id="CHEBI:57692"/>
    </cofactor>
</comment>
<dbReference type="InterPro" id="IPR023166">
    <property type="entry name" value="BaiN-like_dom_sf"/>
</dbReference>
<accession>A0A2V1JUY4</accession>
<name>A0A2V1JUY4_EUBRA</name>
<evidence type="ECO:0000256" key="3">
    <source>
        <dbReference type="ARBA" id="ARBA00022827"/>
    </source>
</evidence>
<dbReference type="AlphaFoldDB" id="A0A2V1JUY4"/>
<feature type="domain" description="RsdA/BaiN/AoA(So)-like insert" evidence="5">
    <location>
        <begin position="187"/>
        <end position="350"/>
    </location>
</feature>
<dbReference type="Gene3D" id="2.40.30.10">
    <property type="entry name" value="Translation factors"/>
    <property type="match status" value="1"/>
</dbReference>
<evidence type="ECO:0000256" key="2">
    <source>
        <dbReference type="ARBA" id="ARBA00022630"/>
    </source>
</evidence>
<dbReference type="InterPro" id="IPR004792">
    <property type="entry name" value="BaiN-like"/>
</dbReference>
<keyword evidence="7" id="KW-1185">Reference proteome</keyword>
<dbReference type="Gene3D" id="1.10.8.260">
    <property type="entry name" value="HI0933 insert domain-like"/>
    <property type="match status" value="1"/>
</dbReference>
<dbReference type="PRINTS" id="PR00368">
    <property type="entry name" value="FADPNR"/>
</dbReference>
<dbReference type="NCBIfam" id="TIGR00275">
    <property type="entry name" value="aminoacetone oxidase family FAD-binding enzyme"/>
    <property type="match status" value="1"/>
</dbReference>
<organism evidence="6 7">
    <name type="scientific">Eubacterium ramulus</name>
    <dbReference type="NCBI Taxonomy" id="39490"/>
    <lineage>
        <taxon>Bacteria</taxon>
        <taxon>Bacillati</taxon>
        <taxon>Bacillota</taxon>
        <taxon>Clostridia</taxon>
        <taxon>Eubacteriales</taxon>
        <taxon>Eubacteriaceae</taxon>
        <taxon>Eubacterium</taxon>
    </lineage>
</organism>
<dbReference type="Pfam" id="PF03486">
    <property type="entry name" value="HI0933_like"/>
    <property type="match status" value="1"/>
</dbReference>
<dbReference type="SUPFAM" id="SSF160996">
    <property type="entry name" value="HI0933 insert domain-like"/>
    <property type="match status" value="1"/>
</dbReference>
<evidence type="ECO:0000259" key="4">
    <source>
        <dbReference type="Pfam" id="PF03486"/>
    </source>
</evidence>
<dbReference type="Gene3D" id="3.50.50.60">
    <property type="entry name" value="FAD/NAD(P)-binding domain"/>
    <property type="match status" value="1"/>
</dbReference>
<proteinExistence type="predicted"/>
<evidence type="ECO:0008006" key="8">
    <source>
        <dbReference type="Google" id="ProtNLM"/>
    </source>
</evidence>
<evidence type="ECO:0000259" key="5">
    <source>
        <dbReference type="Pfam" id="PF22780"/>
    </source>
</evidence>
<feature type="domain" description="RsdA/BaiN/AoA(So)-like Rossmann fold-like" evidence="4">
    <location>
        <begin position="3"/>
        <end position="402"/>
    </location>
</feature>
<evidence type="ECO:0000313" key="7">
    <source>
        <dbReference type="Proteomes" id="UP000245288"/>
    </source>
</evidence>
<dbReference type="InterPro" id="IPR036188">
    <property type="entry name" value="FAD/NAD-bd_sf"/>
</dbReference>
<dbReference type="PANTHER" id="PTHR42887">
    <property type="entry name" value="OS12G0638800 PROTEIN"/>
    <property type="match status" value="1"/>
</dbReference>
<dbReference type="InterPro" id="IPR055178">
    <property type="entry name" value="RsdA/BaiN/AoA(So)-like_dom"/>
</dbReference>